<sequence>MHGHGYAPPPQRPSSAQLVGLRVLFVTLALISCGFLSWVPLLRLAIVTRAVRDWVLFAASGFVVIASLMLIGSEPTDDLDTFQENLGLFGLLGGAMAAVAYYLFAEIRHFAKQPYAAPYARPQGPPGPHTPGPQAPHLAPPPAYGYPAQPGPAQQVTRPTGMPQPGPQAHGGPQHPGPARIDQVRAELDELSSLLRQDGTRPPGAGDGRAEGETR</sequence>
<dbReference type="Proteomes" id="UP001223978">
    <property type="component" value="Unassembled WGS sequence"/>
</dbReference>
<dbReference type="RefSeq" id="WP_282541477.1">
    <property type="nucleotide sequence ID" value="NZ_JASCIQ010000005.1"/>
</dbReference>
<evidence type="ECO:0008006" key="5">
    <source>
        <dbReference type="Google" id="ProtNLM"/>
    </source>
</evidence>
<protein>
    <recommendedName>
        <fullName evidence="5">Integral membrane protein</fullName>
    </recommendedName>
</protein>
<keyword evidence="4" id="KW-1185">Reference proteome</keyword>
<feature type="transmembrane region" description="Helical" evidence="2">
    <location>
        <begin position="54"/>
        <end position="73"/>
    </location>
</feature>
<evidence type="ECO:0000256" key="2">
    <source>
        <dbReference type="SAM" id="Phobius"/>
    </source>
</evidence>
<name>A0ABT6S613_9ACTN</name>
<proteinExistence type="predicted"/>
<keyword evidence="2" id="KW-0472">Membrane</keyword>
<gene>
    <name evidence="3" type="ORF">QIS96_06790</name>
</gene>
<evidence type="ECO:0000256" key="1">
    <source>
        <dbReference type="SAM" id="MobiDB-lite"/>
    </source>
</evidence>
<keyword evidence="2" id="KW-1133">Transmembrane helix</keyword>
<evidence type="ECO:0000313" key="3">
    <source>
        <dbReference type="EMBL" id="MDI3403531.1"/>
    </source>
</evidence>
<feature type="compositionally biased region" description="Low complexity" evidence="1">
    <location>
        <begin position="167"/>
        <end position="179"/>
    </location>
</feature>
<dbReference type="EMBL" id="JASCIQ010000005">
    <property type="protein sequence ID" value="MDI3403531.1"/>
    <property type="molecule type" value="Genomic_DNA"/>
</dbReference>
<evidence type="ECO:0000313" key="4">
    <source>
        <dbReference type="Proteomes" id="UP001223978"/>
    </source>
</evidence>
<feature type="transmembrane region" description="Helical" evidence="2">
    <location>
        <begin position="85"/>
        <end position="104"/>
    </location>
</feature>
<feature type="transmembrane region" description="Helical" evidence="2">
    <location>
        <begin position="20"/>
        <end position="42"/>
    </location>
</feature>
<accession>A0ABT6S613</accession>
<feature type="compositionally biased region" description="Pro residues" evidence="1">
    <location>
        <begin position="123"/>
        <end position="144"/>
    </location>
</feature>
<comment type="caution">
    <text evidence="3">The sequence shown here is derived from an EMBL/GenBank/DDBJ whole genome shotgun (WGS) entry which is preliminary data.</text>
</comment>
<feature type="region of interest" description="Disordered" evidence="1">
    <location>
        <begin position="118"/>
        <end position="215"/>
    </location>
</feature>
<reference evidence="3 4" key="1">
    <citation type="submission" date="2023-05" db="EMBL/GenBank/DDBJ databases">
        <title>Draft genome sequence of Streptomyces sp. B-S-A6 isolated from a cave soil in Thailand.</title>
        <authorList>
            <person name="Chamroensaksri N."/>
            <person name="Muangham S."/>
        </authorList>
    </citation>
    <scope>NUCLEOTIDE SEQUENCE [LARGE SCALE GENOMIC DNA]</scope>
    <source>
        <strain evidence="3 4">B-S-A6</strain>
    </source>
</reference>
<keyword evidence="2" id="KW-0812">Transmembrane</keyword>
<organism evidence="3 4">
    <name type="scientific">Streptomyces cavernicola</name>
    <dbReference type="NCBI Taxonomy" id="3043613"/>
    <lineage>
        <taxon>Bacteria</taxon>
        <taxon>Bacillati</taxon>
        <taxon>Actinomycetota</taxon>
        <taxon>Actinomycetes</taxon>
        <taxon>Kitasatosporales</taxon>
        <taxon>Streptomycetaceae</taxon>
        <taxon>Streptomyces</taxon>
    </lineage>
</organism>
<feature type="compositionally biased region" description="Low complexity" evidence="1">
    <location>
        <begin position="145"/>
        <end position="155"/>
    </location>
</feature>